<dbReference type="KEGG" id="obj:EIO64_00220"/>
<keyword evidence="1" id="KW-0812">Transmembrane</keyword>
<reference evidence="3" key="1">
    <citation type="submission" date="2018-12" db="EMBL/GenBank/DDBJ databases">
        <title>Dusodibacter welbiota gen. nov., sp. nov., isolated from human faeces and emended description of the Oscillibacter genus.</title>
        <authorList>
            <person name="Le Roy T."/>
            <person name="Van der Smissen P."/>
            <person name="Delzenne N."/>
            <person name="Muccioli G."/>
            <person name="Collet J.F."/>
            <person name="Cani P.D."/>
        </authorList>
    </citation>
    <scope>NUCLEOTIDE SEQUENCE [LARGE SCALE GENOMIC DNA]</scope>
    <source>
        <strain evidence="3">J115</strain>
    </source>
</reference>
<evidence type="ECO:0008006" key="4">
    <source>
        <dbReference type="Google" id="ProtNLM"/>
    </source>
</evidence>
<keyword evidence="1" id="KW-1133">Transmembrane helix</keyword>
<evidence type="ECO:0000256" key="1">
    <source>
        <dbReference type="SAM" id="Phobius"/>
    </source>
</evidence>
<dbReference type="RefSeq" id="WP_021749933.1">
    <property type="nucleotide sequence ID" value="NZ_CP034413.3"/>
</dbReference>
<keyword evidence="3" id="KW-1185">Reference proteome</keyword>
<evidence type="ECO:0000313" key="3">
    <source>
        <dbReference type="Proteomes" id="UP000298642"/>
    </source>
</evidence>
<proteinExistence type="predicted"/>
<name>A0A4D7AES4_9FIRM</name>
<dbReference type="Proteomes" id="UP000298642">
    <property type="component" value="Chromosome"/>
</dbReference>
<accession>A0A4D7AES4</accession>
<keyword evidence="1" id="KW-0472">Membrane</keyword>
<feature type="transmembrane region" description="Helical" evidence="1">
    <location>
        <begin position="6"/>
        <end position="25"/>
    </location>
</feature>
<gene>
    <name evidence="2" type="ORF">EIO64_00220</name>
</gene>
<dbReference type="AlphaFoldDB" id="A0A4D7AES4"/>
<protein>
    <recommendedName>
        <fullName evidence="4">Outer membrane lipoprotein carrier protein LolA</fullName>
    </recommendedName>
</protein>
<evidence type="ECO:0000313" key="2">
    <source>
        <dbReference type="EMBL" id="QCI57854.1"/>
    </source>
</evidence>
<dbReference type="GeneID" id="89521155"/>
<dbReference type="EMBL" id="CP034413">
    <property type="protein sequence ID" value="QCI57854.1"/>
    <property type="molecule type" value="Genomic_DNA"/>
</dbReference>
<organism evidence="2 3">
    <name type="scientific">Dysosmobacter welbionis</name>
    <dbReference type="NCBI Taxonomy" id="2093857"/>
    <lineage>
        <taxon>Bacteria</taxon>
        <taxon>Bacillati</taxon>
        <taxon>Bacillota</taxon>
        <taxon>Clostridia</taxon>
        <taxon>Eubacteriales</taxon>
        <taxon>Oscillospiraceae</taxon>
        <taxon>Dysosmobacter</taxon>
    </lineage>
</organism>
<sequence>MEKRKLNRITAGFIVLVVMVLILMFSNSLRRSSHITLPEEGSSPGQAEDTNASGGDALTVIAVTPETVQTAIETLTRPRQYSRVIRVEQLWDGGSGSFETTVTVSGRWTRTDRSLSDGQVRHTITDGEITYIWYGSESSVYSAPAGDITPDDEQAIPTYETILDLPVEDIAAADYRSVSDVNCIYVETVQDPEGYTQRYWVSVETGLLVASERLLEGETIYRMASLTADLSTPSTDRFILPDGTVLLDT</sequence>